<name>A0A653A1L9_UNCDX</name>
<accession>A0A653A1L9</accession>
<gene>
    <name evidence="2" type="ORF">TRIP_B200034</name>
</gene>
<evidence type="ECO:0000256" key="1">
    <source>
        <dbReference type="SAM" id="Phobius"/>
    </source>
</evidence>
<protein>
    <submittedName>
        <fullName evidence="2">Uncharacterized protein</fullName>
    </submittedName>
</protein>
<dbReference type="EMBL" id="UPXX01000013">
    <property type="protein sequence ID" value="VBB41894.1"/>
    <property type="molecule type" value="Genomic_DNA"/>
</dbReference>
<reference evidence="2" key="1">
    <citation type="submission" date="2018-07" db="EMBL/GenBank/DDBJ databases">
        <authorList>
            <consortium name="Genoscope - CEA"/>
            <person name="William W."/>
        </authorList>
    </citation>
    <scope>NUCLEOTIDE SEQUENCE</scope>
    <source>
        <strain evidence="2">IK1</strain>
    </source>
</reference>
<keyword evidence="1" id="KW-1133">Transmembrane helix</keyword>
<proteinExistence type="predicted"/>
<keyword evidence="1" id="KW-0472">Membrane</keyword>
<sequence>MFPFIFEWQWNADHYIFLGLLYLVLIIIGTGLTIAGIKTVLQMMGFMRERHFHH</sequence>
<evidence type="ECO:0000313" key="2">
    <source>
        <dbReference type="EMBL" id="VBB41894.1"/>
    </source>
</evidence>
<feature type="transmembrane region" description="Helical" evidence="1">
    <location>
        <begin position="15"/>
        <end position="41"/>
    </location>
</feature>
<keyword evidence="1" id="KW-0812">Transmembrane</keyword>
<dbReference type="AlphaFoldDB" id="A0A653A1L9"/>
<organism evidence="2">
    <name type="scientific">Uncultured Desulfatiglans sp</name>
    <dbReference type="NCBI Taxonomy" id="1748965"/>
    <lineage>
        <taxon>Bacteria</taxon>
        <taxon>Pseudomonadati</taxon>
        <taxon>Thermodesulfobacteriota</taxon>
        <taxon>Desulfobacteria</taxon>
        <taxon>Desulfatiglandales</taxon>
        <taxon>Desulfatiglandaceae</taxon>
        <taxon>Desulfatiglans</taxon>
        <taxon>environmental samples</taxon>
    </lineage>
</organism>